<evidence type="ECO:0000256" key="3">
    <source>
        <dbReference type="ARBA" id="ARBA00022475"/>
    </source>
</evidence>
<feature type="transmembrane region" description="Helical" evidence="7">
    <location>
        <begin position="106"/>
        <end position="123"/>
    </location>
</feature>
<evidence type="ECO:0000259" key="8">
    <source>
        <dbReference type="SMART" id="SM00563"/>
    </source>
</evidence>
<evidence type="ECO:0000256" key="4">
    <source>
        <dbReference type="ARBA" id="ARBA00022692"/>
    </source>
</evidence>
<feature type="transmembrane region" description="Helical" evidence="7">
    <location>
        <begin position="392"/>
        <end position="415"/>
    </location>
</feature>
<evidence type="ECO:0000313" key="9">
    <source>
        <dbReference type="EMBL" id="MBB3224418.1"/>
    </source>
</evidence>
<dbReference type="GO" id="GO:0005886">
    <property type="term" value="C:plasma membrane"/>
    <property type="evidence" value="ECO:0007669"/>
    <property type="project" value="UniProtKB-SubCell"/>
</dbReference>
<keyword evidence="3" id="KW-1003">Cell membrane</keyword>
<feature type="transmembrane region" description="Helical" evidence="7">
    <location>
        <begin position="358"/>
        <end position="380"/>
    </location>
</feature>
<gene>
    <name evidence="10" type="ORF">FCL38_12955</name>
    <name evidence="9" type="ORF">FHS02_005282</name>
</gene>
<dbReference type="InterPro" id="IPR002123">
    <property type="entry name" value="Plipid/glycerol_acylTrfase"/>
</dbReference>
<keyword evidence="5 7" id="KW-1133">Transmembrane helix</keyword>
<dbReference type="SUPFAM" id="SSF103473">
    <property type="entry name" value="MFS general substrate transporter"/>
    <property type="match status" value="1"/>
</dbReference>
<dbReference type="PANTHER" id="PTHR43266">
    <property type="entry name" value="MACROLIDE-EFFLUX PROTEIN"/>
    <property type="match status" value="1"/>
</dbReference>
<dbReference type="Gene3D" id="1.20.1250.20">
    <property type="entry name" value="MFS general substrate transporter like domains"/>
    <property type="match status" value="1"/>
</dbReference>
<dbReference type="SUPFAM" id="SSF69593">
    <property type="entry name" value="Glycerol-3-phosphate (1)-acyltransferase"/>
    <property type="match status" value="1"/>
</dbReference>
<reference evidence="10 11" key="1">
    <citation type="submission" date="2019-05" db="EMBL/GenBank/DDBJ databases">
        <title>Draft Genome Sequences of Six Type Strains of the Genus Massilia.</title>
        <authorList>
            <person name="Miess H."/>
            <person name="Frediansyhah A."/>
            <person name="Gross H."/>
        </authorList>
    </citation>
    <scope>NUCLEOTIDE SEQUENCE [LARGE SCALE GENOMIC DNA]</scope>
    <source>
        <strain evidence="10 11">DSMZ 26121</strain>
    </source>
</reference>
<dbReference type="EMBL" id="CP040017">
    <property type="protein sequence ID" value="QCP11224.1"/>
    <property type="molecule type" value="Genomic_DNA"/>
</dbReference>
<dbReference type="InterPro" id="IPR036259">
    <property type="entry name" value="MFS_trans_sf"/>
</dbReference>
<accession>A0A4P8HRT2</accession>
<feature type="transmembrane region" description="Helical" evidence="7">
    <location>
        <begin position="314"/>
        <end position="338"/>
    </location>
</feature>
<keyword evidence="11" id="KW-1185">Reference proteome</keyword>
<dbReference type="SMART" id="SM00563">
    <property type="entry name" value="PlsC"/>
    <property type="match status" value="1"/>
</dbReference>
<feature type="transmembrane region" description="Helical" evidence="7">
    <location>
        <begin position="188"/>
        <end position="211"/>
    </location>
</feature>
<feature type="transmembrane region" description="Helical" evidence="7">
    <location>
        <begin position="161"/>
        <end position="182"/>
    </location>
</feature>
<dbReference type="PANTHER" id="PTHR43266:SF2">
    <property type="entry name" value="MAJOR FACILITATOR SUPERFAMILY (MFS) PROFILE DOMAIN-CONTAINING PROTEIN"/>
    <property type="match status" value="1"/>
</dbReference>
<dbReference type="AlphaFoldDB" id="A0A4P8HRT2"/>
<dbReference type="RefSeq" id="WP_137314087.1">
    <property type="nucleotide sequence ID" value="NZ_CP040017.1"/>
</dbReference>
<keyword evidence="4 7" id="KW-0812">Transmembrane</keyword>
<evidence type="ECO:0000256" key="2">
    <source>
        <dbReference type="ARBA" id="ARBA00022448"/>
    </source>
</evidence>
<dbReference type="CDD" id="cd07989">
    <property type="entry name" value="LPLAT_AGPAT-like"/>
    <property type="match status" value="1"/>
</dbReference>
<evidence type="ECO:0000256" key="5">
    <source>
        <dbReference type="ARBA" id="ARBA00022989"/>
    </source>
</evidence>
<dbReference type="GO" id="GO:0016746">
    <property type="term" value="F:acyltransferase activity"/>
    <property type="evidence" value="ECO:0007669"/>
    <property type="project" value="UniProtKB-KW"/>
</dbReference>
<reference evidence="9 12" key="2">
    <citation type="submission" date="2020-08" db="EMBL/GenBank/DDBJ databases">
        <title>Genomic Encyclopedia of Type Strains, Phase III (KMG-III): the genomes of soil and plant-associated and newly described type strains.</title>
        <authorList>
            <person name="Whitman W."/>
        </authorList>
    </citation>
    <scope>NUCLEOTIDE SEQUENCE [LARGE SCALE GENOMIC DNA]</scope>
    <source>
        <strain evidence="9 12">CECT 7753</strain>
    </source>
</reference>
<feature type="transmembrane region" description="Helical" evidence="7">
    <location>
        <begin position="75"/>
        <end position="94"/>
    </location>
</feature>
<dbReference type="GO" id="GO:0022857">
    <property type="term" value="F:transmembrane transporter activity"/>
    <property type="evidence" value="ECO:0007669"/>
    <property type="project" value="InterPro"/>
</dbReference>
<feature type="domain" description="Phospholipid/glycerol acyltransferase" evidence="8">
    <location>
        <begin position="476"/>
        <end position="592"/>
    </location>
</feature>
<dbReference type="CDD" id="cd06173">
    <property type="entry name" value="MFS_MefA_like"/>
    <property type="match status" value="1"/>
</dbReference>
<evidence type="ECO:0000313" key="11">
    <source>
        <dbReference type="Proteomes" id="UP000298763"/>
    </source>
</evidence>
<name>A0A4P8HRT2_9BURK</name>
<dbReference type="Proteomes" id="UP000584325">
    <property type="component" value="Unassembled WGS sequence"/>
</dbReference>
<evidence type="ECO:0000256" key="1">
    <source>
        <dbReference type="ARBA" id="ARBA00004651"/>
    </source>
</evidence>
<evidence type="ECO:0000313" key="12">
    <source>
        <dbReference type="Proteomes" id="UP000584325"/>
    </source>
</evidence>
<protein>
    <submittedName>
        <fullName evidence="9">1-acyl-sn-glycerol-3-phosphate acyltransferase</fullName>
    </submittedName>
    <submittedName>
        <fullName evidence="10">MFS transporter</fullName>
    </submittedName>
</protein>
<evidence type="ECO:0000313" key="10">
    <source>
        <dbReference type="EMBL" id="QCP11224.1"/>
    </source>
</evidence>
<dbReference type="EMBL" id="JACHXS010000012">
    <property type="protein sequence ID" value="MBB3224418.1"/>
    <property type="molecule type" value="Genomic_DNA"/>
</dbReference>
<organism evidence="9 12">
    <name type="scientific">Pseudoduganella umbonata</name>
    <dbReference type="NCBI Taxonomy" id="864828"/>
    <lineage>
        <taxon>Bacteria</taxon>
        <taxon>Pseudomonadati</taxon>
        <taxon>Pseudomonadota</taxon>
        <taxon>Betaproteobacteria</taxon>
        <taxon>Burkholderiales</taxon>
        <taxon>Oxalobacteraceae</taxon>
        <taxon>Telluria group</taxon>
        <taxon>Pseudoduganella</taxon>
    </lineage>
</organism>
<feature type="transmembrane region" description="Helical" evidence="7">
    <location>
        <begin position="283"/>
        <end position="302"/>
    </location>
</feature>
<feature type="transmembrane region" description="Helical" evidence="7">
    <location>
        <begin position="129"/>
        <end position="149"/>
    </location>
</feature>
<dbReference type="OrthoDB" id="9803968at2"/>
<dbReference type="InterPro" id="IPR011701">
    <property type="entry name" value="MFS"/>
</dbReference>
<dbReference type="Pfam" id="PF01553">
    <property type="entry name" value="Acyltransferase"/>
    <property type="match status" value="1"/>
</dbReference>
<keyword evidence="9" id="KW-0808">Transferase</keyword>
<feature type="transmembrane region" description="Helical" evidence="7">
    <location>
        <begin position="435"/>
        <end position="456"/>
    </location>
</feature>
<comment type="subcellular location">
    <subcellularLocation>
        <location evidence="1">Cell membrane</location>
        <topology evidence="1">Multi-pass membrane protein</topology>
    </subcellularLocation>
</comment>
<evidence type="ECO:0000256" key="6">
    <source>
        <dbReference type="ARBA" id="ARBA00023136"/>
    </source>
</evidence>
<proteinExistence type="predicted"/>
<dbReference type="Proteomes" id="UP000298763">
    <property type="component" value="Chromosome"/>
</dbReference>
<evidence type="ECO:0000256" key="7">
    <source>
        <dbReference type="SAM" id="Phobius"/>
    </source>
</evidence>
<keyword evidence="6 7" id="KW-0472">Membrane</keyword>
<keyword evidence="2" id="KW-0813">Transport</keyword>
<dbReference type="Pfam" id="PF07690">
    <property type="entry name" value="MFS_1"/>
    <property type="match status" value="1"/>
</dbReference>
<sequence length="647" mass="70558">MSQTKPTDPHEASAHAAPQHASQFALLGQRRFAPFFWTQFLGAFNDNLFKTALIVVLTFDAASWTTLSPSMVTNLIPGLFILPYVLFSATSGQIAEKFEKARLVRFIKWAEIAIMGIAALGWMTHSLWLLVLAIFAMGTHSTLFGPVKYSYMPQQLKPEELTGGNGMVEMGTFVGILLGQVFGDVLVMHASLGIPVVAAGTVGFAVLGLLASYRIPVTPAPAPDLRIAWNPFTETVRNLKYSAGNRTVFLSMLGNSWFWFYGAMVLAQFPVYAMTYLKGDHSVFVLLLTVFSLGIGAGSLLCEKLSGRKVEIGLVPFGSIGLSLFGIDLYFASQGYVVPAAATVDALGMLAQPGSWRILFDVVMIGVFGGFFIVPLFALIQLRCDPKHLSRTIAGMNILNALFMVAAAGVAILLLGQGLTIPELFLATAIMNGIVAAYIFSLVPEFLMRFLAWLLIHTVHKVKVIEAGRIPEHGAAVLVCNHVSYVDAIVIMAASPRPIRFVMDHRIFGTPLLGWIFRTAKAIPIAPAKEDPWLLEKSYVDIAHALHEGELVCIFPEGRLTTTGEMNEFKGGIAKVVERSQVPVIPMALRGLWGHLLSRSEGNVFERAFRKGLRSRLALAVGLPVAPHAATPERLQQEVLALRGEWK</sequence>
<keyword evidence="9" id="KW-0012">Acyltransferase</keyword>
<feature type="transmembrane region" description="Helical" evidence="7">
    <location>
        <begin position="258"/>
        <end position="277"/>
    </location>
</feature>